<evidence type="ECO:0000256" key="1">
    <source>
        <dbReference type="SAM" id="Phobius"/>
    </source>
</evidence>
<dbReference type="AlphaFoldDB" id="A0A8E2JHE9"/>
<evidence type="ECO:0008006" key="4">
    <source>
        <dbReference type="Google" id="ProtNLM"/>
    </source>
</evidence>
<feature type="transmembrane region" description="Helical" evidence="1">
    <location>
        <begin position="46"/>
        <end position="64"/>
    </location>
</feature>
<gene>
    <name evidence="2" type="ORF">K432DRAFT_391279</name>
</gene>
<evidence type="ECO:0000313" key="2">
    <source>
        <dbReference type="EMBL" id="OCK82442.1"/>
    </source>
</evidence>
<keyword evidence="1" id="KW-0812">Transmembrane</keyword>
<feature type="transmembrane region" description="Helical" evidence="1">
    <location>
        <begin position="70"/>
        <end position="90"/>
    </location>
</feature>
<evidence type="ECO:0000313" key="3">
    <source>
        <dbReference type="Proteomes" id="UP000250266"/>
    </source>
</evidence>
<reference evidence="2 3" key="1">
    <citation type="journal article" date="2016" name="Nat. Commun.">
        <title>Ectomycorrhizal ecology is imprinted in the genome of the dominant symbiotic fungus Cenococcum geophilum.</title>
        <authorList>
            <consortium name="DOE Joint Genome Institute"/>
            <person name="Peter M."/>
            <person name="Kohler A."/>
            <person name="Ohm R.A."/>
            <person name="Kuo A."/>
            <person name="Krutzmann J."/>
            <person name="Morin E."/>
            <person name="Arend M."/>
            <person name="Barry K.W."/>
            <person name="Binder M."/>
            <person name="Choi C."/>
            <person name="Clum A."/>
            <person name="Copeland A."/>
            <person name="Grisel N."/>
            <person name="Haridas S."/>
            <person name="Kipfer T."/>
            <person name="LaButti K."/>
            <person name="Lindquist E."/>
            <person name="Lipzen A."/>
            <person name="Maire R."/>
            <person name="Meier B."/>
            <person name="Mihaltcheva S."/>
            <person name="Molinier V."/>
            <person name="Murat C."/>
            <person name="Poggeler S."/>
            <person name="Quandt C.A."/>
            <person name="Sperisen C."/>
            <person name="Tritt A."/>
            <person name="Tisserant E."/>
            <person name="Crous P.W."/>
            <person name="Henrissat B."/>
            <person name="Nehls U."/>
            <person name="Egli S."/>
            <person name="Spatafora J.W."/>
            <person name="Grigoriev I.V."/>
            <person name="Martin F.M."/>
        </authorList>
    </citation>
    <scope>NUCLEOTIDE SEQUENCE [LARGE SCALE GENOMIC DNA]</scope>
    <source>
        <strain evidence="2 3">CBS 459.81</strain>
    </source>
</reference>
<dbReference type="EMBL" id="KV744888">
    <property type="protein sequence ID" value="OCK82442.1"/>
    <property type="molecule type" value="Genomic_DNA"/>
</dbReference>
<name>A0A8E2JHE9_9PEZI</name>
<accession>A0A8E2JHE9</accession>
<dbReference type="Proteomes" id="UP000250266">
    <property type="component" value="Unassembled WGS sequence"/>
</dbReference>
<feature type="transmembrane region" description="Helical" evidence="1">
    <location>
        <begin position="141"/>
        <end position="163"/>
    </location>
</feature>
<keyword evidence="1" id="KW-0472">Membrane</keyword>
<keyword evidence="1" id="KW-1133">Transmembrane helix</keyword>
<sequence>MGAASKVTSVILRVMELISAVIVAALLGRFLYLLNLANAGSSSRIIYTEVIAGISIAFSILLSIPAKYSFYAFPIDFALFICWIVAFGLLANLTGSNACSSYWYWNTWGFYWGGYWRISPRPVVNASLIGSAGCAQWRCTLAWSFIGAFFWLISSLLGGYVIATYPERTTRVDAVDTLVDPFTSPELEKGQNTNVE</sequence>
<proteinExistence type="predicted"/>
<protein>
    <recommendedName>
        <fullName evidence="4">MARVEL domain-containing protein</fullName>
    </recommendedName>
</protein>
<dbReference type="OrthoDB" id="4074965at2759"/>
<keyword evidence="3" id="KW-1185">Reference proteome</keyword>
<dbReference type="PANTHER" id="PTHR39608:SF1">
    <property type="entry name" value="INTEGRAL MEMBRANE PROTEIN (AFU_ORTHOLOGUE AFUA_5G08640)"/>
    <property type="match status" value="1"/>
</dbReference>
<dbReference type="PANTHER" id="PTHR39608">
    <property type="entry name" value="INTEGRAL MEMBRANE PROTEIN (AFU_ORTHOLOGUE AFUA_5G08640)"/>
    <property type="match status" value="1"/>
</dbReference>
<feature type="transmembrane region" description="Helical" evidence="1">
    <location>
        <begin position="12"/>
        <end position="34"/>
    </location>
</feature>
<organism evidence="2 3">
    <name type="scientific">Lepidopterella palustris CBS 459.81</name>
    <dbReference type="NCBI Taxonomy" id="1314670"/>
    <lineage>
        <taxon>Eukaryota</taxon>
        <taxon>Fungi</taxon>
        <taxon>Dikarya</taxon>
        <taxon>Ascomycota</taxon>
        <taxon>Pezizomycotina</taxon>
        <taxon>Dothideomycetes</taxon>
        <taxon>Pleosporomycetidae</taxon>
        <taxon>Mytilinidiales</taxon>
        <taxon>Argynnaceae</taxon>
        <taxon>Lepidopterella</taxon>
    </lineage>
</organism>